<accession>A0ABV9DGY7</accession>
<dbReference type="PANTHER" id="PTHR43839">
    <property type="entry name" value="OPPC IN A BINDING PROTEIN-DEPENDENT TRANSPORT SYSTEM"/>
    <property type="match status" value="1"/>
</dbReference>
<keyword evidence="9" id="KW-1185">Reference proteome</keyword>
<evidence type="ECO:0000313" key="9">
    <source>
        <dbReference type="Proteomes" id="UP001595989"/>
    </source>
</evidence>
<dbReference type="Gene3D" id="1.10.3720.10">
    <property type="entry name" value="MetI-like"/>
    <property type="match status" value="1"/>
</dbReference>
<comment type="subcellular location">
    <subcellularLocation>
        <location evidence="6">Cell membrane</location>
        <topology evidence="6">Multi-pass membrane protein</topology>
    </subcellularLocation>
    <subcellularLocation>
        <location evidence="1">Membrane</location>
        <topology evidence="1">Multi-pass membrane protein</topology>
    </subcellularLocation>
</comment>
<protein>
    <submittedName>
        <fullName evidence="8">ABC transporter permease subunit</fullName>
    </submittedName>
</protein>
<name>A0ABV9DGY7_9BACI</name>
<feature type="transmembrane region" description="Helical" evidence="6">
    <location>
        <begin position="12"/>
        <end position="32"/>
    </location>
</feature>
<keyword evidence="3 6" id="KW-0812">Transmembrane</keyword>
<evidence type="ECO:0000256" key="4">
    <source>
        <dbReference type="ARBA" id="ARBA00022989"/>
    </source>
</evidence>
<evidence type="ECO:0000313" key="8">
    <source>
        <dbReference type="EMBL" id="MFC4557074.1"/>
    </source>
</evidence>
<evidence type="ECO:0000256" key="5">
    <source>
        <dbReference type="ARBA" id="ARBA00023136"/>
    </source>
</evidence>
<feature type="domain" description="ABC transmembrane type-1" evidence="7">
    <location>
        <begin position="83"/>
        <end position="297"/>
    </location>
</feature>
<keyword evidence="2 6" id="KW-0813">Transport</keyword>
<organism evidence="8 9">
    <name type="scientific">Virgibacillus kekensis</name>
    <dbReference type="NCBI Taxonomy" id="202261"/>
    <lineage>
        <taxon>Bacteria</taxon>
        <taxon>Bacillati</taxon>
        <taxon>Bacillota</taxon>
        <taxon>Bacilli</taxon>
        <taxon>Bacillales</taxon>
        <taxon>Bacillaceae</taxon>
        <taxon>Virgibacillus</taxon>
    </lineage>
</organism>
<comment type="similarity">
    <text evidence="6">Belongs to the binding-protein-dependent transport system permease family.</text>
</comment>
<reference evidence="9" key="1">
    <citation type="journal article" date="2019" name="Int. J. Syst. Evol. Microbiol.">
        <title>The Global Catalogue of Microorganisms (GCM) 10K type strain sequencing project: providing services to taxonomists for standard genome sequencing and annotation.</title>
        <authorList>
            <consortium name="The Broad Institute Genomics Platform"/>
            <consortium name="The Broad Institute Genome Sequencing Center for Infectious Disease"/>
            <person name="Wu L."/>
            <person name="Ma J."/>
        </authorList>
    </citation>
    <scope>NUCLEOTIDE SEQUENCE [LARGE SCALE GENOMIC DNA]</scope>
    <source>
        <strain evidence="9">CGMCC 4.7426</strain>
    </source>
</reference>
<comment type="caution">
    <text evidence="8">The sequence shown here is derived from an EMBL/GenBank/DDBJ whole genome shotgun (WGS) entry which is preliminary data.</text>
</comment>
<evidence type="ECO:0000256" key="3">
    <source>
        <dbReference type="ARBA" id="ARBA00022692"/>
    </source>
</evidence>
<dbReference type="Pfam" id="PF00528">
    <property type="entry name" value="BPD_transp_1"/>
    <property type="match status" value="1"/>
</dbReference>
<feature type="transmembrane region" description="Helical" evidence="6">
    <location>
        <begin position="155"/>
        <end position="175"/>
    </location>
</feature>
<keyword evidence="4 6" id="KW-1133">Transmembrane helix</keyword>
<sequence length="344" mass="38531">MVKNLFKNPLFVIGFSFIAIVMAASAIHWIFFDAQVPTTNLLYKDGKLVSASPHPPSLLPPFGSDRFGSDYLYLLLKGGIVTIGFALAAAALRMVVSTVVGLCYAFLFPRVSRLLTGISEAFQYLPTALIAYFILRPVLMQDEFTRTFSAGFWERIIFELLIFVLIALPMIATLIGNETSLILKKEFVTGSKVIGAGRWHLLKTHVLPHLAPKLWVNFGQQVVQVLILLVHLGLLNLFLGGTIPHHLMSNGFQSLTGDWAGLIGYSYKYFDVFPWLPLVPLGAFALTILALNYMIEGMKQVLIKDTKVRTYRKNRFAQVTNQSPDVEIDQFEPISQKERTQIYG</sequence>
<dbReference type="InterPro" id="IPR035906">
    <property type="entry name" value="MetI-like_sf"/>
</dbReference>
<dbReference type="RefSeq" id="WP_390293014.1">
    <property type="nucleotide sequence ID" value="NZ_JBHSFU010000003.1"/>
</dbReference>
<keyword evidence="5 6" id="KW-0472">Membrane</keyword>
<dbReference type="PANTHER" id="PTHR43839:SF3">
    <property type="entry name" value="OLIGOPEPTIDE ABC TRANSPORTER, PERMEASE PROTEIN"/>
    <property type="match status" value="1"/>
</dbReference>
<evidence type="ECO:0000256" key="2">
    <source>
        <dbReference type="ARBA" id="ARBA00022448"/>
    </source>
</evidence>
<feature type="transmembrane region" description="Helical" evidence="6">
    <location>
        <begin position="222"/>
        <end position="243"/>
    </location>
</feature>
<feature type="transmembrane region" description="Helical" evidence="6">
    <location>
        <begin position="80"/>
        <end position="107"/>
    </location>
</feature>
<evidence type="ECO:0000259" key="7">
    <source>
        <dbReference type="PROSITE" id="PS50928"/>
    </source>
</evidence>
<dbReference type="EMBL" id="JBHSFU010000003">
    <property type="protein sequence ID" value="MFC4557074.1"/>
    <property type="molecule type" value="Genomic_DNA"/>
</dbReference>
<dbReference type="InterPro" id="IPR000515">
    <property type="entry name" value="MetI-like"/>
</dbReference>
<dbReference type="CDD" id="cd06261">
    <property type="entry name" value="TM_PBP2"/>
    <property type="match status" value="1"/>
</dbReference>
<evidence type="ECO:0000256" key="6">
    <source>
        <dbReference type="RuleBase" id="RU363032"/>
    </source>
</evidence>
<dbReference type="SUPFAM" id="SSF161098">
    <property type="entry name" value="MetI-like"/>
    <property type="match status" value="1"/>
</dbReference>
<gene>
    <name evidence="8" type="ORF">ACFO3D_02470</name>
</gene>
<dbReference type="Proteomes" id="UP001595989">
    <property type="component" value="Unassembled WGS sequence"/>
</dbReference>
<proteinExistence type="inferred from homology"/>
<evidence type="ECO:0000256" key="1">
    <source>
        <dbReference type="ARBA" id="ARBA00004141"/>
    </source>
</evidence>
<feature type="transmembrane region" description="Helical" evidence="6">
    <location>
        <begin position="114"/>
        <end position="135"/>
    </location>
</feature>
<dbReference type="PROSITE" id="PS50928">
    <property type="entry name" value="ABC_TM1"/>
    <property type="match status" value="1"/>
</dbReference>
<feature type="transmembrane region" description="Helical" evidence="6">
    <location>
        <begin position="275"/>
        <end position="295"/>
    </location>
</feature>